<dbReference type="PROSITE" id="PS50110">
    <property type="entry name" value="RESPONSE_REGULATORY"/>
    <property type="match status" value="1"/>
</dbReference>
<accession>A0ABY9WRB8</accession>
<dbReference type="InterPro" id="IPR050595">
    <property type="entry name" value="Bact_response_regulator"/>
</dbReference>
<evidence type="ECO:0000256" key="2">
    <source>
        <dbReference type="PROSITE-ProRule" id="PRU00169"/>
    </source>
</evidence>
<dbReference type="InterPro" id="IPR001789">
    <property type="entry name" value="Sig_transdc_resp-reg_receiver"/>
</dbReference>
<feature type="domain" description="Response regulatory" evidence="3">
    <location>
        <begin position="124"/>
        <end position="250"/>
    </location>
</feature>
<dbReference type="Pfam" id="PF07238">
    <property type="entry name" value="PilZ"/>
    <property type="match status" value="1"/>
</dbReference>
<dbReference type="Pfam" id="PF00072">
    <property type="entry name" value="Response_reg"/>
    <property type="match status" value="1"/>
</dbReference>
<dbReference type="RefSeq" id="WP_395816743.1">
    <property type="nucleotide sequence ID" value="NZ_CP043494.1"/>
</dbReference>
<dbReference type="InterPro" id="IPR011752">
    <property type="entry name" value="PilV_Myxo-type"/>
</dbReference>
<dbReference type="NCBIfam" id="TIGR02266">
    <property type="entry name" value="gmx_TIGR02266"/>
    <property type="match status" value="1"/>
</dbReference>
<protein>
    <submittedName>
        <fullName evidence="4">TIGR02266 family protein</fullName>
    </submittedName>
</protein>
<dbReference type="PANTHER" id="PTHR44591">
    <property type="entry name" value="STRESS RESPONSE REGULATOR PROTEIN 1"/>
    <property type="match status" value="1"/>
</dbReference>
<evidence type="ECO:0000256" key="1">
    <source>
        <dbReference type="ARBA" id="ARBA00022553"/>
    </source>
</evidence>
<evidence type="ECO:0000313" key="5">
    <source>
        <dbReference type="Proteomes" id="UP001611383"/>
    </source>
</evidence>
<dbReference type="PANTHER" id="PTHR44591:SF3">
    <property type="entry name" value="RESPONSE REGULATORY DOMAIN-CONTAINING PROTEIN"/>
    <property type="match status" value="1"/>
</dbReference>
<name>A0ABY9WRB8_9BACT</name>
<dbReference type="SUPFAM" id="SSF141371">
    <property type="entry name" value="PilZ domain-like"/>
    <property type="match status" value="1"/>
</dbReference>
<dbReference type="SMART" id="SM00448">
    <property type="entry name" value="REC"/>
    <property type="match status" value="1"/>
</dbReference>
<reference evidence="4 5" key="1">
    <citation type="submission" date="2019-08" db="EMBL/GenBank/DDBJ databases">
        <title>Archangium and Cystobacter genomes.</title>
        <authorList>
            <person name="Chen I.-C.K."/>
            <person name="Wielgoss S."/>
        </authorList>
    </citation>
    <scope>NUCLEOTIDE SEQUENCE [LARGE SCALE GENOMIC DNA]</scope>
    <source>
        <strain evidence="4 5">Cbm 6</strain>
    </source>
</reference>
<dbReference type="Gene3D" id="3.40.50.2300">
    <property type="match status" value="1"/>
</dbReference>
<dbReference type="Proteomes" id="UP001611383">
    <property type="component" value="Chromosome"/>
</dbReference>
<organism evidence="4 5">
    <name type="scientific">Archangium minus</name>
    <dbReference type="NCBI Taxonomy" id="83450"/>
    <lineage>
        <taxon>Bacteria</taxon>
        <taxon>Pseudomonadati</taxon>
        <taxon>Myxococcota</taxon>
        <taxon>Myxococcia</taxon>
        <taxon>Myxococcales</taxon>
        <taxon>Cystobacterineae</taxon>
        <taxon>Archangiaceae</taxon>
        <taxon>Archangium</taxon>
    </lineage>
</organism>
<keyword evidence="5" id="KW-1185">Reference proteome</keyword>
<evidence type="ECO:0000313" key="4">
    <source>
        <dbReference type="EMBL" id="WNG44272.1"/>
    </source>
</evidence>
<dbReference type="InterPro" id="IPR009875">
    <property type="entry name" value="PilZ_domain"/>
</dbReference>
<sequence>MNRGSDDKRDGPRVPLVLRVQFPDQARMTEVTENLSKGGIFVQTDRAFTPGEEVGLALSFPGLLNPVQVVGTVAWVRPASAEAPGGVGIRVVRDQDRQRLGEILSSAGQTRATDQTAPPADGYRVLIVEDNPHIVEMYSYVLKKLASGELAGKVPLEVHFSPDGHHALQQLQEKRGRFSLVMTDLYMPVMDGFALIERIRAEESLKSIPVVAISAGGPEARERAMQLGVDIYLRKPVRFQEVLETVKQLLRIS</sequence>
<dbReference type="EMBL" id="CP043494">
    <property type="protein sequence ID" value="WNG44272.1"/>
    <property type="molecule type" value="Genomic_DNA"/>
</dbReference>
<keyword evidence="1 2" id="KW-0597">Phosphoprotein</keyword>
<proteinExistence type="predicted"/>
<dbReference type="Gene3D" id="2.40.10.220">
    <property type="entry name" value="predicted glycosyltransferase like domains"/>
    <property type="match status" value="1"/>
</dbReference>
<gene>
    <name evidence="4" type="ORF">F0U60_09240</name>
</gene>
<evidence type="ECO:0000259" key="3">
    <source>
        <dbReference type="PROSITE" id="PS50110"/>
    </source>
</evidence>
<dbReference type="InterPro" id="IPR011006">
    <property type="entry name" value="CheY-like_superfamily"/>
</dbReference>
<dbReference type="SUPFAM" id="SSF52172">
    <property type="entry name" value="CheY-like"/>
    <property type="match status" value="1"/>
</dbReference>
<feature type="modified residue" description="4-aspartylphosphate" evidence="2">
    <location>
        <position position="184"/>
    </location>
</feature>